<dbReference type="InterPro" id="IPR036864">
    <property type="entry name" value="Zn2-C6_fun-type_DNA-bd_sf"/>
</dbReference>
<keyword evidence="4" id="KW-0804">Transcription</keyword>
<dbReference type="PANTHER" id="PTHR47338">
    <property type="entry name" value="ZN(II)2CYS6 TRANSCRIPTION FACTOR (EUROFUNG)-RELATED"/>
    <property type="match status" value="1"/>
</dbReference>
<keyword evidence="5" id="KW-0539">Nucleus</keyword>
<dbReference type="KEGG" id="nhe:NECHADRAFT_83627"/>
<dbReference type="PROSITE" id="PS00463">
    <property type="entry name" value="ZN2_CY6_FUNGAL_1"/>
    <property type="match status" value="1"/>
</dbReference>
<dbReference type="Pfam" id="PF04082">
    <property type="entry name" value="Fungal_trans"/>
    <property type="match status" value="1"/>
</dbReference>
<dbReference type="GO" id="GO:0000981">
    <property type="term" value="F:DNA-binding transcription factor activity, RNA polymerase II-specific"/>
    <property type="evidence" value="ECO:0007669"/>
    <property type="project" value="InterPro"/>
</dbReference>
<evidence type="ECO:0000256" key="2">
    <source>
        <dbReference type="ARBA" id="ARBA00022723"/>
    </source>
</evidence>
<proteinExistence type="predicted"/>
<dbReference type="VEuPathDB" id="FungiDB:NECHADRAFT_83627"/>
<feature type="domain" description="Zn(2)-C6 fungal-type" evidence="6">
    <location>
        <begin position="11"/>
        <end position="41"/>
    </location>
</feature>
<dbReference type="OMA" id="CETVAMA"/>
<dbReference type="SUPFAM" id="SSF57701">
    <property type="entry name" value="Zn2/Cys6 DNA-binding domain"/>
    <property type="match status" value="1"/>
</dbReference>
<accession>C7YYA9</accession>
<dbReference type="InterPro" id="IPR001138">
    <property type="entry name" value="Zn2Cys6_DnaBD"/>
</dbReference>
<evidence type="ECO:0000256" key="4">
    <source>
        <dbReference type="ARBA" id="ARBA00023163"/>
    </source>
</evidence>
<protein>
    <recommendedName>
        <fullName evidence="6">Zn(2)-C6 fungal-type domain-containing protein</fullName>
    </recommendedName>
</protein>
<evidence type="ECO:0000256" key="1">
    <source>
        <dbReference type="ARBA" id="ARBA00004123"/>
    </source>
</evidence>
<dbReference type="HOGENOM" id="CLU_042074_0_0_1"/>
<dbReference type="PROSITE" id="PS50048">
    <property type="entry name" value="ZN2_CY6_FUNGAL_2"/>
    <property type="match status" value="1"/>
</dbReference>
<name>C7YYA9_FUSV7</name>
<keyword evidence="3" id="KW-0805">Transcription regulation</keyword>
<dbReference type="InParanoid" id="C7YYA9"/>
<keyword evidence="8" id="KW-1185">Reference proteome</keyword>
<evidence type="ECO:0000256" key="5">
    <source>
        <dbReference type="ARBA" id="ARBA00023242"/>
    </source>
</evidence>
<evidence type="ECO:0000313" key="8">
    <source>
        <dbReference type="Proteomes" id="UP000005206"/>
    </source>
</evidence>
<gene>
    <name evidence="7" type="ORF">NECHADRAFT_83627</name>
</gene>
<comment type="subcellular location">
    <subcellularLocation>
        <location evidence="1">Nucleus</location>
    </subcellularLocation>
</comment>
<dbReference type="PANTHER" id="PTHR47338:SF20">
    <property type="entry name" value="ZN(II)2CYS6 TRANSCRIPTION FACTOR (EUROFUNG)"/>
    <property type="match status" value="1"/>
</dbReference>
<dbReference type="GO" id="GO:0003677">
    <property type="term" value="F:DNA binding"/>
    <property type="evidence" value="ECO:0007669"/>
    <property type="project" value="InterPro"/>
</dbReference>
<evidence type="ECO:0000313" key="7">
    <source>
        <dbReference type="EMBL" id="EEU42973.1"/>
    </source>
</evidence>
<dbReference type="GO" id="GO:0005634">
    <property type="term" value="C:nucleus"/>
    <property type="evidence" value="ECO:0007669"/>
    <property type="project" value="UniProtKB-SubCell"/>
</dbReference>
<reference evidence="7 8" key="1">
    <citation type="journal article" date="2009" name="PLoS Genet.">
        <title>The genome of Nectria haematococca: contribution of supernumerary chromosomes to gene expansion.</title>
        <authorList>
            <person name="Coleman J.J."/>
            <person name="Rounsley S.D."/>
            <person name="Rodriguez-Carres M."/>
            <person name="Kuo A."/>
            <person name="Wasmann C.C."/>
            <person name="Grimwood J."/>
            <person name="Schmutz J."/>
            <person name="Taga M."/>
            <person name="White G.J."/>
            <person name="Zhou S."/>
            <person name="Schwartz D.C."/>
            <person name="Freitag M."/>
            <person name="Ma L.J."/>
            <person name="Danchin E.G."/>
            <person name="Henrissat B."/>
            <person name="Coutinho P.M."/>
            <person name="Nelson D.R."/>
            <person name="Straney D."/>
            <person name="Napoli C.A."/>
            <person name="Barker B.M."/>
            <person name="Gribskov M."/>
            <person name="Rep M."/>
            <person name="Kroken S."/>
            <person name="Molnar I."/>
            <person name="Rensing C."/>
            <person name="Kennell J.C."/>
            <person name="Zamora J."/>
            <person name="Farman M.L."/>
            <person name="Selker E.U."/>
            <person name="Salamov A."/>
            <person name="Shapiro H."/>
            <person name="Pangilinan J."/>
            <person name="Lindquist E."/>
            <person name="Lamers C."/>
            <person name="Grigoriev I.V."/>
            <person name="Geiser D.M."/>
            <person name="Covert S.F."/>
            <person name="Temporini E."/>
            <person name="Vanetten H.D."/>
        </authorList>
    </citation>
    <scope>NUCLEOTIDE SEQUENCE [LARGE SCALE GENOMIC DNA]</scope>
    <source>
        <strain evidence="8">ATCC MYA-4622 / CBS 123669 / FGSC 9596 / NRRL 45880 / 77-13-4</strain>
    </source>
</reference>
<organism evidence="7 8">
    <name type="scientific">Fusarium vanettenii (strain ATCC MYA-4622 / CBS 123669 / FGSC 9596 / NRRL 45880 / 77-13-4)</name>
    <name type="common">Fusarium solani subsp. pisi</name>
    <dbReference type="NCBI Taxonomy" id="660122"/>
    <lineage>
        <taxon>Eukaryota</taxon>
        <taxon>Fungi</taxon>
        <taxon>Dikarya</taxon>
        <taxon>Ascomycota</taxon>
        <taxon>Pezizomycotina</taxon>
        <taxon>Sordariomycetes</taxon>
        <taxon>Hypocreomycetidae</taxon>
        <taxon>Hypocreales</taxon>
        <taxon>Nectriaceae</taxon>
        <taxon>Fusarium</taxon>
        <taxon>Fusarium solani species complex</taxon>
        <taxon>Fusarium vanettenii</taxon>
    </lineage>
</organism>
<dbReference type="RefSeq" id="XP_003048686.1">
    <property type="nucleotide sequence ID" value="XM_003048640.1"/>
</dbReference>
<dbReference type="OrthoDB" id="5060470at2759"/>
<dbReference type="Gene3D" id="4.10.240.10">
    <property type="entry name" value="Zn(2)-C6 fungal-type DNA-binding domain"/>
    <property type="match status" value="1"/>
</dbReference>
<evidence type="ECO:0000256" key="3">
    <source>
        <dbReference type="ARBA" id="ARBA00023015"/>
    </source>
</evidence>
<dbReference type="InterPro" id="IPR007219">
    <property type="entry name" value="XnlR_reg_dom"/>
</dbReference>
<dbReference type="CDD" id="cd12148">
    <property type="entry name" value="fungal_TF_MHR"/>
    <property type="match status" value="1"/>
</dbReference>
<sequence length="441" mass="48630">MSSPNQLAPGSCFTCRRQKQRCDRLLPQCSRCTSKAIACDYKATTTSQTSPFSPGTQIEAAVLVHLRDSCSFDLTPLAERYLIWAACASDSVGDEGSHAQPTLSTLAQDIFSAGGANLHTMIETYFAIAHSWLPILDKEQLYLDTDHLFRYPGYQNDVTALLLVCIYIFIQQPCQHPNHSVRSALYRTARRLFFLLQTSAHVSKIALLQSGILLVAYELGHGMSKDAYGTLGVCTSLAQQLSLEPTGCDRDMIQRPEITQLDLCWSGIVLLDRTIMLSDFEYHVPQSVGFNHHFASAAVAKASDEDLYGDDLARKFLARAKVALHIGKILDAVGKSFPLCEALAMSLSALAILYCLRDKQISTLSSPATRSAVQCVHNIVFDTFHTEGEIGAAIRMDRLYVDGLAGEDLKELRSTLESFSTRWKLGESFIEALNAGREDLS</sequence>
<dbReference type="InterPro" id="IPR050815">
    <property type="entry name" value="TF_fung"/>
</dbReference>
<dbReference type="GO" id="GO:0008270">
    <property type="term" value="F:zinc ion binding"/>
    <property type="evidence" value="ECO:0007669"/>
    <property type="project" value="InterPro"/>
</dbReference>
<dbReference type="eggNOG" id="ENOG502T5ZM">
    <property type="taxonomic scope" value="Eukaryota"/>
</dbReference>
<evidence type="ECO:0000259" key="6">
    <source>
        <dbReference type="PROSITE" id="PS50048"/>
    </source>
</evidence>
<dbReference type="AlphaFoldDB" id="C7YYA9"/>
<dbReference type="Proteomes" id="UP000005206">
    <property type="component" value="Chromosome 8"/>
</dbReference>
<dbReference type="Pfam" id="PF00172">
    <property type="entry name" value="Zn_clus"/>
    <property type="match status" value="1"/>
</dbReference>
<dbReference type="CDD" id="cd00067">
    <property type="entry name" value="GAL4"/>
    <property type="match status" value="1"/>
</dbReference>
<dbReference type="SMART" id="SM00066">
    <property type="entry name" value="GAL4"/>
    <property type="match status" value="1"/>
</dbReference>
<dbReference type="GeneID" id="9665792"/>
<dbReference type="GO" id="GO:0006351">
    <property type="term" value="P:DNA-templated transcription"/>
    <property type="evidence" value="ECO:0007669"/>
    <property type="project" value="InterPro"/>
</dbReference>
<keyword evidence="2" id="KW-0479">Metal-binding</keyword>
<dbReference type="EMBL" id="GG698903">
    <property type="protein sequence ID" value="EEU42973.1"/>
    <property type="molecule type" value="Genomic_DNA"/>
</dbReference>